<dbReference type="Proteomes" id="UP000315115">
    <property type="component" value="Chromosome 1"/>
</dbReference>
<evidence type="ECO:0000313" key="5">
    <source>
        <dbReference type="Proteomes" id="UP000315115"/>
    </source>
</evidence>
<dbReference type="Pfam" id="PF13505">
    <property type="entry name" value="OMP_b-brl"/>
    <property type="match status" value="1"/>
</dbReference>
<evidence type="ECO:0000259" key="3">
    <source>
        <dbReference type="Pfam" id="PF13505"/>
    </source>
</evidence>
<feature type="signal peptide" evidence="2">
    <location>
        <begin position="1"/>
        <end position="20"/>
    </location>
</feature>
<evidence type="ECO:0000313" key="4">
    <source>
        <dbReference type="EMBL" id="BBL88689.1"/>
    </source>
</evidence>
<sequence length="160" mass="16966">MMKKTLLAVALLGASSAAMADSWIYGGASVGQSDFKGESDTSYSVHVGTGILPIIGIEAGVTQHGEFKVDGKDTKLTSYYAALKPSIDFGPLHVYAKGGIHQWDKKVSGGTNDDDFDLMYGVGAEYFIFGPMSVGASYMNYTAGKDDIGTFSLNATLHFL</sequence>
<evidence type="ECO:0000256" key="2">
    <source>
        <dbReference type="SAM" id="SignalP"/>
    </source>
</evidence>
<dbReference type="SUPFAM" id="SSF56925">
    <property type="entry name" value="OMPA-like"/>
    <property type="match status" value="1"/>
</dbReference>
<name>A0A510I515_9VIBR</name>
<dbReference type="AlphaFoldDB" id="A0A510I515"/>
<reference evidence="5" key="1">
    <citation type="submission" date="2019-07" db="EMBL/GenBank/DDBJ databases">
        <title>Complete Genome Sequences of Vibrion rotiferianus strain AM7.</title>
        <authorList>
            <person name="Miyazaki K."/>
            <person name="Wiseschart A."/>
            <person name="Pootanakit K."/>
            <person name="Ishimori K."/>
            <person name="Kitahara K."/>
        </authorList>
    </citation>
    <scope>NUCLEOTIDE SEQUENCE [LARGE SCALE GENOMIC DNA]</scope>
    <source>
        <strain evidence="5">AM7</strain>
    </source>
</reference>
<gene>
    <name evidence="4" type="ORF">VroAM7_13420</name>
</gene>
<accession>A0A510I515</accession>
<keyword evidence="1 2" id="KW-0732">Signal</keyword>
<feature type="domain" description="Outer membrane protein beta-barrel" evidence="3">
    <location>
        <begin position="6"/>
        <end position="159"/>
    </location>
</feature>
<feature type="chain" id="PRO_5021918837" evidence="2">
    <location>
        <begin position="21"/>
        <end position="160"/>
    </location>
</feature>
<dbReference type="InterPro" id="IPR027385">
    <property type="entry name" value="Beta-barrel_OMP"/>
</dbReference>
<evidence type="ECO:0000256" key="1">
    <source>
        <dbReference type="ARBA" id="ARBA00022729"/>
    </source>
</evidence>
<protein>
    <submittedName>
        <fullName evidence="4">Membrane protein</fullName>
    </submittedName>
</protein>
<dbReference type="Gene3D" id="2.40.160.20">
    <property type="match status" value="1"/>
</dbReference>
<organism evidence="4 5">
    <name type="scientific">Vibrio rotiferianus</name>
    <dbReference type="NCBI Taxonomy" id="190895"/>
    <lineage>
        <taxon>Bacteria</taxon>
        <taxon>Pseudomonadati</taxon>
        <taxon>Pseudomonadota</taxon>
        <taxon>Gammaproteobacteria</taxon>
        <taxon>Vibrionales</taxon>
        <taxon>Vibrionaceae</taxon>
        <taxon>Vibrio</taxon>
    </lineage>
</organism>
<proteinExistence type="predicted"/>
<dbReference type="EMBL" id="AP019798">
    <property type="protein sequence ID" value="BBL88689.1"/>
    <property type="molecule type" value="Genomic_DNA"/>
</dbReference>
<dbReference type="InterPro" id="IPR011250">
    <property type="entry name" value="OMP/PagP_B-barrel"/>
</dbReference>